<dbReference type="EMBL" id="KB096742">
    <property type="protein sequence ID" value="ESO01909.1"/>
    <property type="molecule type" value="Genomic_DNA"/>
</dbReference>
<dbReference type="KEGG" id="hro:HELRODRAFT_65716"/>
<keyword evidence="2" id="KW-0677">Repeat</keyword>
<dbReference type="InterPro" id="IPR039647">
    <property type="entry name" value="EF_hand_pair_protein_CML-like"/>
</dbReference>
<sequence>DMRIAFATFDHDGDGLISTSETQFTMASIGFKPKPEDVAQIFKAVDKNGDGFLSFEEFKEAMLNYEELTEKKFMKEAFKIFDKDKDGFLSEKDLRFTMWHLGLELSHEDAQAMLKALGIKPGEKISFDGWPICSTDGDEFICFVCCIACACVCAYARVHG</sequence>
<evidence type="ECO:0000256" key="3">
    <source>
        <dbReference type="ARBA" id="ARBA00022837"/>
    </source>
</evidence>
<feature type="domain" description="EF-hand" evidence="4">
    <location>
        <begin position="1"/>
        <end position="32"/>
    </location>
</feature>
<dbReference type="SUPFAM" id="SSF47473">
    <property type="entry name" value="EF-hand"/>
    <property type="match status" value="1"/>
</dbReference>
<dbReference type="Proteomes" id="UP000015101">
    <property type="component" value="Unassembled WGS sequence"/>
</dbReference>
<reference evidence="7" key="1">
    <citation type="submission" date="2012-12" db="EMBL/GenBank/DDBJ databases">
        <authorList>
            <person name="Hellsten U."/>
            <person name="Grimwood J."/>
            <person name="Chapman J.A."/>
            <person name="Shapiro H."/>
            <person name="Aerts A."/>
            <person name="Otillar R.P."/>
            <person name="Terry A.Y."/>
            <person name="Boore J.L."/>
            <person name="Simakov O."/>
            <person name="Marletaz F."/>
            <person name="Cho S.-J."/>
            <person name="Edsinger-Gonzales E."/>
            <person name="Havlak P."/>
            <person name="Kuo D.-H."/>
            <person name="Larsson T."/>
            <person name="Lv J."/>
            <person name="Arendt D."/>
            <person name="Savage R."/>
            <person name="Osoegawa K."/>
            <person name="de Jong P."/>
            <person name="Lindberg D.R."/>
            <person name="Seaver E.C."/>
            <person name="Weisblat D.A."/>
            <person name="Putnam N.H."/>
            <person name="Grigoriev I.V."/>
            <person name="Rokhsar D.S."/>
        </authorList>
    </citation>
    <scope>NUCLEOTIDE SEQUENCE</scope>
</reference>
<dbReference type="AlphaFoldDB" id="T1FYB8"/>
<dbReference type="InParanoid" id="T1FYB8"/>
<feature type="domain" description="EF-hand" evidence="4">
    <location>
        <begin position="33"/>
        <end position="68"/>
    </location>
</feature>
<dbReference type="FunFam" id="1.10.238.10:FF:000001">
    <property type="entry name" value="Calmodulin 1"/>
    <property type="match status" value="1"/>
</dbReference>
<dbReference type="HOGENOM" id="CLU_061288_20_7_1"/>
<dbReference type="GeneID" id="20213816"/>
<accession>T1FYB8</accession>
<evidence type="ECO:0000256" key="2">
    <source>
        <dbReference type="ARBA" id="ARBA00022737"/>
    </source>
</evidence>
<dbReference type="Gene3D" id="1.10.238.10">
    <property type="entry name" value="EF-hand"/>
    <property type="match status" value="2"/>
</dbReference>
<dbReference type="PROSITE" id="PS50222">
    <property type="entry name" value="EF_HAND_2"/>
    <property type="match status" value="3"/>
</dbReference>
<evidence type="ECO:0000256" key="1">
    <source>
        <dbReference type="ARBA" id="ARBA00022723"/>
    </source>
</evidence>
<dbReference type="GO" id="GO:0005509">
    <property type="term" value="F:calcium ion binding"/>
    <property type="evidence" value="ECO:0007669"/>
    <property type="project" value="InterPro"/>
</dbReference>
<dbReference type="CTD" id="20213816"/>
<dbReference type="EMBL" id="AMQM01000749">
    <property type="status" value="NOT_ANNOTATED_CDS"/>
    <property type="molecule type" value="Genomic_DNA"/>
</dbReference>
<dbReference type="OMA" id="LAMEECT"/>
<name>T1FYB8_HELRO</name>
<dbReference type="InterPro" id="IPR002048">
    <property type="entry name" value="EF_hand_dom"/>
</dbReference>
<evidence type="ECO:0000313" key="7">
    <source>
        <dbReference type="Proteomes" id="UP000015101"/>
    </source>
</evidence>
<reference evidence="5 7" key="2">
    <citation type="journal article" date="2013" name="Nature">
        <title>Insights into bilaterian evolution from three spiralian genomes.</title>
        <authorList>
            <person name="Simakov O."/>
            <person name="Marletaz F."/>
            <person name="Cho S.J."/>
            <person name="Edsinger-Gonzales E."/>
            <person name="Havlak P."/>
            <person name="Hellsten U."/>
            <person name="Kuo D.H."/>
            <person name="Larsson T."/>
            <person name="Lv J."/>
            <person name="Arendt D."/>
            <person name="Savage R."/>
            <person name="Osoegawa K."/>
            <person name="de Jong P."/>
            <person name="Grimwood J."/>
            <person name="Chapman J.A."/>
            <person name="Shapiro H."/>
            <person name="Aerts A."/>
            <person name="Otillar R.P."/>
            <person name="Terry A.Y."/>
            <person name="Boore J.L."/>
            <person name="Grigoriev I.V."/>
            <person name="Lindberg D.R."/>
            <person name="Seaver E.C."/>
            <person name="Weisblat D.A."/>
            <person name="Putnam N.H."/>
            <person name="Rokhsar D.S."/>
        </authorList>
    </citation>
    <scope>NUCLEOTIDE SEQUENCE</scope>
</reference>
<keyword evidence="7" id="KW-1185">Reference proteome</keyword>
<proteinExistence type="predicted"/>
<dbReference type="InterPro" id="IPR011992">
    <property type="entry name" value="EF-hand-dom_pair"/>
</dbReference>
<dbReference type="OrthoDB" id="26525at2759"/>
<organism evidence="6 7">
    <name type="scientific">Helobdella robusta</name>
    <name type="common">Californian leech</name>
    <dbReference type="NCBI Taxonomy" id="6412"/>
    <lineage>
        <taxon>Eukaryota</taxon>
        <taxon>Metazoa</taxon>
        <taxon>Spiralia</taxon>
        <taxon>Lophotrochozoa</taxon>
        <taxon>Annelida</taxon>
        <taxon>Clitellata</taxon>
        <taxon>Hirudinea</taxon>
        <taxon>Rhynchobdellida</taxon>
        <taxon>Glossiphoniidae</taxon>
        <taxon>Helobdella</taxon>
    </lineage>
</organism>
<keyword evidence="3" id="KW-0106">Calcium</keyword>
<dbReference type="SMART" id="SM00054">
    <property type="entry name" value="EFh"/>
    <property type="match status" value="3"/>
</dbReference>
<dbReference type="Pfam" id="PF13499">
    <property type="entry name" value="EF-hand_7"/>
    <property type="match status" value="2"/>
</dbReference>
<dbReference type="STRING" id="6412.T1FYB8"/>
<evidence type="ECO:0000313" key="6">
    <source>
        <dbReference type="EnsemblMetazoa" id="HelroP65716"/>
    </source>
</evidence>
<dbReference type="eggNOG" id="KOG0027">
    <property type="taxonomic scope" value="Eukaryota"/>
</dbReference>
<feature type="domain" description="EF-hand" evidence="4">
    <location>
        <begin position="69"/>
        <end position="104"/>
    </location>
</feature>
<keyword evidence="1" id="KW-0479">Metal-binding</keyword>
<dbReference type="CDD" id="cd00051">
    <property type="entry name" value="EFh"/>
    <property type="match status" value="2"/>
</dbReference>
<gene>
    <name evidence="6" type="primary">20213816</name>
    <name evidence="5" type="ORF">HELRODRAFT_65716</name>
</gene>
<dbReference type="InterPro" id="IPR018247">
    <property type="entry name" value="EF_Hand_1_Ca_BS"/>
</dbReference>
<dbReference type="EnsemblMetazoa" id="HelroT65716">
    <property type="protein sequence ID" value="HelroP65716"/>
    <property type="gene ID" value="HelroG65716"/>
</dbReference>
<protein>
    <recommendedName>
        <fullName evidence="4">EF-hand domain-containing protein</fullName>
    </recommendedName>
</protein>
<reference evidence="6" key="3">
    <citation type="submission" date="2015-06" db="UniProtKB">
        <authorList>
            <consortium name="EnsemblMetazoa"/>
        </authorList>
    </citation>
    <scope>IDENTIFICATION</scope>
</reference>
<dbReference type="PANTHER" id="PTHR10891">
    <property type="entry name" value="EF-HAND CALCIUM-BINDING DOMAIN CONTAINING PROTEIN"/>
    <property type="match status" value="1"/>
</dbReference>
<evidence type="ECO:0000259" key="4">
    <source>
        <dbReference type="PROSITE" id="PS50222"/>
    </source>
</evidence>
<dbReference type="RefSeq" id="XP_009019317.1">
    <property type="nucleotide sequence ID" value="XM_009021069.1"/>
</dbReference>
<evidence type="ECO:0000313" key="5">
    <source>
        <dbReference type="EMBL" id="ESO01909.1"/>
    </source>
</evidence>
<dbReference type="PROSITE" id="PS00018">
    <property type="entry name" value="EF_HAND_1"/>
    <property type="match status" value="2"/>
</dbReference>